<evidence type="ECO:0000256" key="3">
    <source>
        <dbReference type="ARBA" id="ARBA00022517"/>
    </source>
</evidence>
<dbReference type="EMBL" id="JBDODL010000925">
    <property type="protein sequence ID" value="MES1920879.1"/>
    <property type="molecule type" value="Genomic_DNA"/>
</dbReference>
<keyword evidence="6" id="KW-0687">Ribonucleoprotein</keyword>
<keyword evidence="5 6" id="KW-0539">Nucleus</keyword>
<feature type="compositionally biased region" description="Basic residues" evidence="7">
    <location>
        <begin position="151"/>
        <end position="163"/>
    </location>
</feature>
<evidence type="ECO:0000259" key="8">
    <source>
        <dbReference type="PROSITE" id="PS50132"/>
    </source>
</evidence>
<evidence type="ECO:0000256" key="4">
    <source>
        <dbReference type="ARBA" id="ARBA00022552"/>
    </source>
</evidence>
<accession>A0ABV2AN45</accession>
<proteinExistence type="inferred from homology"/>
<keyword evidence="10" id="KW-1185">Reference proteome</keyword>
<gene>
    <name evidence="9" type="primary">RRP36</name>
    <name evidence="9" type="ORF">MHBO_002497</name>
</gene>
<dbReference type="PROSITE" id="PS50132">
    <property type="entry name" value="RGS"/>
    <property type="match status" value="1"/>
</dbReference>
<evidence type="ECO:0000256" key="7">
    <source>
        <dbReference type="SAM" id="MobiDB-lite"/>
    </source>
</evidence>
<comment type="subcellular location">
    <subcellularLocation>
        <location evidence="1 6">Nucleus</location>
        <location evidence="1 6">Nucleolus</location>
    </subcellularLocation>
</comment>
<dbReference type="InterPro" id="IPR009292">
    <property type="entry name" value="RRP36"/>
</dbReference>
<comment type="caution">
    <text evidence="9">The sequence shown here is derived from an EMBL/GenBank/DDBJ whole genome shotgun (WGS) entry which is preliminary data.</text>
</comment>
<sequence>MSNEDRPREISFKKPPKKTIPRVRIKRKIDPRFKKQYGSFNETHFRDNYKFLDELEEEEIENIKSDMRHSKSREEKSRLGKKLIKLNSKLQTRKYNDALREKKSDLLKRERSLTKKGKKMFFPKQSDIKKLVMRDKFEQLKKEGNLERFINKKKKRLNAKHKRNQPEEKGNLIRKH</sequence>
<evidence type="ECO:0000313" key="10">
    <source>
        <dbReference type="Proteomes" id="UP001439008"/>
    </source>
</evidence>
<keyword evidence="3 6" id="KW-0690">Ribosome biogenesis</keyword>
<evidence type="ECO:0000256" key="5">
    <source>
        <dbReference type="ARBA" id="ARBA00023242"/>
    </source>
</evidence>
<dbReference type="PANTHER" id="PTHR21738:SF0">
    <property type="entry name" value="RIBOSOMAL RNA PROCESSING PROTEIN 36 HOMOLOG"/>
    <property type="match status" value="1"/>
</dbReference>
<feature type="compositionally biased region" description="Basic and acidic residues" evidence="7">
    <location>
        <begin position="164"/>
        <end position="176"/>
    </location>
</feature>
<comment type="subunit">
    <text evidence="6">Associates with 90S and pre-40S pre-ribosomal particles.</text>
</comment>
<reference evidence="9 10" key="1">
    <citation type="journal article" date="2024" name="BMC Biol.">
        <title>Comparative genomics of Ascetosporea gives new insight into the evolutionary basis for animal parasitism in Rhizaria.</title>
        <authorList>
            <person name="Hiltunen Thoren M."/>
            <person name="Onut-Brannstrom I."/>
            <person name="Alfjorden A."/>
            <person name="Peckova H."/>
            <person name="Swords F."/>
            <person name="Hooper C."/>
            <person name="Holzer A.S."/>
            <person name="Bass D."/>
            <person name="Burki F."/>
        </authorList>
    </citation>
    <scope>NUCLEOTIDE SEQUENCE [LARGE SCALE GENOMIC DNA]</scope>
    <source>
        <strain evidence="9">20-A016</strain>
    </source>
</reference>
<comment type="similarity">
    <text evidence="2 6">Belongs to the RRP36 family.</text>
</comment>
<name>A0ABV2AN45_9EUKA</name>
<evidence type="ECO:0000256" key="2">
    <source>
        <dbReference type="ARBA" id="ARBA00009418"/>
    </source>
</evidence>
<dbReference type="Pfam" id="PF06102">
    <property type="entry name" value="RRP36"/>
    <property type="match status" value="1"/>
</dbReference>
<evidence type="ECO:0000256" key="1">
    <source>
        <dbReference type="ARBA" id="ARBA00004604"/>
    </source>
</evidence>
<evidence type="ECO:0000313" key="9">
    <source>
        <dbReference type="EMBL" id="MES1920879.1"/>
    </source>
</evidence>
<protein>
    <recommendedName>
        <fullName evidence="6">rRNA biogenesis protein RRP36</fullName>
    </recommendedName>
</protein>
<keyword evidence="4 6" id="KW-0698">rRNA processing</keyword>
<feature type="domain" description="RGS" evidence="8">
    <location>
        <begin position="47"/>
        <end position="150"/>
    </location>
</feature>
<dbReference type="PANTHER" id="PTHR21738">
    <property type="entry name" value="RIBOSOMAL RNA PROCESSING PROTEIN 36 HOMOLOG"/>
    <property type="match status" value="1"/>
</dbReference>
<evidence type="ECO:0000256" key="6">
    <source>
        <dbReference type="RuleBase" id="RU368027"/>
    </source>
</evidence>
<dbReference type="InterPro" id="IPR016137">
    <property type="entry name" value="RGS"/>
</dbReference>
<organism evidence="9 10">
    <name type="scientific">Bonamia ostreae</name>
    <dbReference type="NCBI Taxonomy" id="126728"/>
    <lineage>
        <taxon>Eukaryota</taxon>
        <taxon>Sar</taxon>
        <taxon>Rhizaria</taxon>
        <taxon>Endomyxa</taxon>
        <taxon>Ascetosporea</taxon>
        <taxon>Haplosporida</taxon>
        <taxon>Bonamia</taxon>
    </lineage>
</organism>
<dbReference type="Proteomes" id="UP001439008">
    <property type="component" value="Unassembled WGS sequence"/>
</dbReference>
<comment type="function">
    <text evidence="6">Component of the 90S pre-ribosome involved in the maturation of rRNAs. Required for early cleavages of the pre-RNAs in the 40S ribosomal subunit maturation pathway.</text>
</comment>
<feature type="region of interest" description="Disordered" evidence="7">
    <location>
        <begin position="150"/>
        <end position="176"/>
    </location>
</feature>